<protein>
    <submittedName>
        <fullName evidence="1">Uncharacterized protein</fullName>
    </submittedName>
</protein>
<evidence type="ECO:0000313" key="1">
    <source>
        <dbReference type="EMBL" id="CAJ2652212.1"/>
    </source>
</evidence>
<proteinExistence type="predicted"/>
<accession>A0ACB0K6K0</accession>
<name>A0ACB0K6K0_TRIPR</name>
<sequence length="362" mass="38816">MEDSEQRKKRLKEMRLEADLAEDSGVEGSGVPGFLSNPLAEAPSTVLSTDAAPRFNYYTDPMNAFSSDKRSSVNVRPAPEYLPPPPSFGGPSMVQFSSPYPESENPQMSPFPTQALPTAYRNPVWNGPRGTNIPFHPPGGGAYPSPRFESPGSPSYNSAPGGPSYNSAPGGPSYNSAPGGPSYNSAPGGPSYNSAPGGPSYNSAPGGPSYNSAPGMNQWRNHSPYPSSEYNPNHSPAFRNSPNSSQGRGRGSWNNTGSPVPGRGRGRGSSSHGRRYNENTNFRPEQLYKMSMVEDPWKSLKPIIWYSTYTRENSKPWNPSKSTSSKREGPPAVFTKSSSSGPSLAEYLASAFNEAANTEENV</sequence>
<dbReference type="EMBL" id="CASHSV030000206">
    <property type="protein sequence ID" value="CAJ2652212.1"/>
    <property type="molecule type" value="Genomic_DNA"/>
</dbReference>
<reference evidence="1" key="1">
    <citation type="submission" date="2023-10" db="EMBL/GenBank/DDBJ databases">
        <authorList>
            <person name="Rodriguez Cubillos JULIANA M."/>
            <person name="De Vega J."/>
        </authorList>
    </citation>
    <scope>NUCLEOTIDE SEQUENCE</scope>
</reference>
<keyword evidence="2" id="KW-1185">Reference proteome</keyword>
<dbReference type="Proteomes" id="UP001177021">
    <property type="component" value="Unassembled WGS sequence"/>
</dbReference>
<comment type="caution">
    <text evidence="1">The sequence shown here is derived from an EMBL/GenBank/DDBJ whole genome shotgun (WGS) entry which is preliminary data.</text>
</comment>
<evidence type="ECO:0000313" key="2">
    <source>
        <dbReference type="Proteomes" id="UP001177021"/>
    </source>
</evidence>
<organism evidence="1 2">
    <name type="scientific">Trifolium pratense</name>
    <name type="common">Red clover</name>
    <dbReference type="NCBI Taxonomy" id="57577"/>
    <lineage>
        <taxon>Eukaryota</taxon>
        <taxon>Viridiplantae</taxon>
        <taxon>Streptophyta</taxon>
        <taxon>Embryophyta</taxon>
        <taxon>Tracheophyta</taxon>
        <taxon>Spermatophyta</taxon>
        <taxon>Magnoliopsida</taxon>
        <taxon>eudicotyledons</taxon>
        <taxon>Gunneridae</taxon>
        <taxon>Pentapetalae</taxon>
        <taxon>rosids</taxon>
        <taxon>fabids</taxon>
        <taxon>Fabales</taxon>
        <taxon>Fabaceae</taxon>
        <taxon>Papilionoideae</taxon>
        <taxon>50 kb inversion clade</taxon>
        <taxon>NPAAA clade</taxon>
        <taxon>Hologalegina</taxon>
        <taxon>IRL clade</taxon>
        <taxon>Trifolieae</taxon>
        <taxon>Trifolium</taxon>
    </lineage>
</organism>
<gene>
    <name evidence="1" type="ORF">MILVUS5_LOCUS19727</name>
</gene>